<evidence type="ECO:0000313" key="2">
    <source>
        <dbReference type="EMBL" id="MBD2200740.1"/>
    </source>
</evidence>
<evidence type="ECO:0000259" key="1">
    <source>
        <dbReference type="PROSITE" id="PS50104"/>
    </source>
</evidence>
<proteinExistence type="predicted"/>
<dbReference type="EMBL" id="JACJQH010000108">
    <property type="protein sequence ID" value="MBD2200740.1"/>
    <property type="molecule type" value="Genomic_DNA"/>
</dbReference>
<dbReference type="PROSITE" id="PS50104">
    <property type="entry name" value="TIR"/>
    <property type="match status" value="1"/>
</dbReference>
<dbReference type="Pfam" id="PF14516">
    <property type="entry name" value="AAA_35"/>
    <property type="match status" value="1"/>
</dbReference>
<keyword evidence="3" id="KW-1185">Reference proteome</keyword>
<dbReference type="InterPro" id="IPR000157">
    <property type="entry name" value="TIR_dom"/>
</dbReference>
<dbReference type="InterPro" id="IPR045430">
    <property type="entry name" value="EAD1"/>
</dbReference>
<dbReference type="Proteomes" id="UP000658514">
    <property type="component" value="Unassembled WGS sequence"/>
</dbReference>
<sequence>MLAFELDKNLDTIVGRSNLTELVYILITTAEAQGWLGNLIDAARKFNPANLRLKAIAEELLPNHYPGQSIQQQKILILAAIPDGLRLDREIRKIEECIRRAVRRDMFEVDIRTAVRPQDIRRAIAEETPQIVHFCGHGLKDGSLLLEDEGGRNKAVSPEGLASLFKLHADYVNCVVLNGGYSTKTAEAISQYINYVIGINQPIEDKAAIQFAQGFYDGLGYETSPNQDGFQRAFEEGLVAIELESLSQDQIPVIKTRINIRSRVFISYRSKDPDLSLAQLFYKGIKAAGHEAFMAEESIRLGENLPERIDKELERCDYFLLLLSPKSATSEMVTEEVRRAKQLQDLRPDHKPLILPIRVNFPLSAPLNYDLRGYLSQIQQREWKSPADTPKTLQEILTILEHPPLPVTEPELPAEPELPEGQTDLTSAFYVERPPIESQCYEEILKAGSLIYIKAPRKMGKSSLMARILYQASQQGCLTVPLSFQLADGKVFADLDKFLQWFCASVGRRLRISNKLGDYWDEIFGSKDNCTAYFEEYLLAEINQPLVLGLDEVDLVFQHPEIAADFFGLLRAWHEDGKNREIWKKLRLIVVHSTEVYIPMNIYQSPFNIGLSIELPEFNVEQVLNLAQRHGLNWNSTQVEQLMGMVGGYPYLVRMALYEIARQKTTLEQLLDIAPTEAGLYSDYLRRHLWNLEQHPELAAGVKQIVATTAPVHLEPIQAFRLKSMGLVKLLGNDCVPSCDLYRQYFSRRYFSEPLVNHYFYSISLTTSQASVSLGLEIEVLISLKSFTASNNNDYVLQIPQYQAAGSELNIILVTSGFQLEGDNTTSLPLDPDTAQETQTARFRLTALRPGSATIIAELYRGDTFETKLETQIQVANIDEATFTPHRITTQPRPVPQPDFILRIQTIWNETNSTCKLQYQLKSFRFLSVFSGNNIYTSESLSSSWIEQVRGLLATTLENISGSLPTEGKSRLISLGQYLFGQVLPTELQTDFRSLIPQNSTFTLLVLADQEAWIPWELLHEGQKFLGDRFIIGRWLQELNDTRPYEFPVGAVNVAHYANVEQPQLWSTLLEAPGTPPPQPLPAGVLHDSTEAMRGLHLIRYSQSSDADLRNAPVTLDNINHTEDIELQMRPAKLNLRRNRPFVTLSYVKTDTPELTALENTWASAFIRAGCSGFTGSLWAVEPAVEAAFISCFYSSLWAGASLGEAFYTSRQLARVAAPDSLDWLAYVLFGDPMARPYRPVPGDGYAIVEPIGREIDDPLPPGAIARFRVTLRKNPPIWHEDRVIEVAENLVFENLQVHIVTYGLQVIPDLPVTMTLIAKGDYLGWFTLVVPNEITETSPLVQVYFADGMRPIHSLNFSLKIENRREE</sequence>
<evidence type="ECO:0000313" key="3">
    <source>
        <dbReference type="Proteomes" id="UP000658514"/>
    </source>
</evidence>
<organism evidence="2 3">
    <name type="scientific">Calothrix parietina FACHB-288</name>
    <dbReference type="NCBI Taxonomy" id="2692896"/>
    <lineage>
        <taxon>Bacteria</taxon>
        <taxon>Bacillati</taxon>
        <taxon>Cyanobacteriota</taxon>
        <taxon>Cyanophyceae</taxon>
        <taxon>Nostocales</taxon>
        <taxon>Calotrichaceae</taxon>
        <taxon>Calothrix</taxon>
    </lineage>
</organism>
<accession>A0ABR8ANF8</accession>
<dbReference type="Gene3D" id="3.40.50.300">
    <property type="entry name" value="P-loop containing nucleotide triphosphate hydrolases"/>
    <property type="match status" value="1"/>
</dbReference>
<dbReference type="Pfam" id="PF13676">
    <property type="entry name" value="TIR_2"/>
    <property type="match status" value="1"/>
</dbReference>
<protein>
    <submittedName>
        <fullName evidence="2">AAA-like domain-containing protein</fullName>
    </submittedName>
</protein>
<gene>
    <name evidence="2" type="ORF">H6G24_35745</name>
</gene>
<dbReference type="SMART" id="SM00255">
    <property type="entry name" value="TIR"/>
    <property type="match status" value="1"/>
</dbReference>
<dbReference type="Gene3D" id="3.40.50.10140">
    <property type="entry name" value="Toll/interleukin-1 receptor homology (TIR) domain"/>
    <property type="match status" value="1"/>
</dbReference>
<dbReference type="SUPFAM" id="SSF52200">
    <property type="entry name" value="Toll/Interleukin receptor TIR domain"/>
    <property type="match status" value="1"/>
</dbReference>
<dbReference type="SUPFAM" id="SSF52540">
    <property type="entry name" value="P-loop containing nucleoside triphosphate hydrolases"/>
    <property type="match status" value="1"/>
</dbReference>
<comment type="caution">
    <text evidence="2">The sequence shown here is derived from an EMBL/GenBank/DDBJ whole genome shotgun (WGS) entry which is preliminary data.</text>
</comment>
<name>A0ABR8ANF8_9CYAN</name>
<dbReference type="InterPro" id="IPR035897">
    <property type="entry name" value="Toll_tir_struct_dom_sf"/>
</dbReference>
<reference evidence="2 3" key="1">
    <citation type="journal article" date="2020" name="ISME J.">
        <title>Comparative genomics reveals insights into cyanobacterial evolution and habitat adaptation.</title>
        <authorList>
            <person name="Chen M.Y."/>
            <person name="Teng W.K."/>
            <person name="Zhao L."/>
            <person name="Hu C.X."/>
            <person name="Zhou Y.K."/>
            <person name="Han B.P."/>
            <person name="Song L.R."/>
            <person name="Shu W.S."/>
        </authorList>
    </citation>
    <scope>NUCLEOTIDE SEQUENCE [LARGE SCALE GENOMIC DNA]</scope>
    <source>
        <strain evidence="2 3">FACHB-288</strain>
    </source>
</reference>
<dbReference type="Pfam" id="PF19955">
    <property type="entry name" value="EAD1"/>
    <property type="match status" value="1"/>
</dbReference>
<feature type="domain" description="TIR" evidence="1">
    <location>
        <begin position="260"/>
        <end position="390"/>
    </location>
</feature>
<dbReference type="InterPro" id="IPR027417">
    <property type="entry name" value="P-loop_NTPase"/>
</dbReference>